<proteinExistence type="inferred from homology"/>
<dbReference type="InterPro" id="IPR013154">
    <property type="entry name" value="ADH-like_N"/>
</dbReference>
<dbReference type="InterPro" id="IPR036291">
    <property type="entry name" value="NAD(P)-bd_dom_sf"/>
</dbReference>
<evidence type="ECO:0000259" key="7">
    <source>
        <dbReference type="SMART" id="SM00829"/>
    </source>
</evidence>
<keyword evidence="5" id="KW-0520">NAD</keyword>
<protein>
    <submittedName>
        <fullName evidence="8">Alcohol dehydrogenase catalytic domain-containing protein</fullName>
    </submittedName>
</protein>
<accession>A0ABS3WTX8</accession>
<comment type="caution">
    <text evidence="8">The sequence shown here is derived from an EMBL/GenBank/DDBJ whole genome shotgun (WGS) entry which is preliminary data.</text>
</comment>
<dbReference type="InterPro" id="IPR002328">
    <property type="entry name" value="ADH_Zn_CS"/>
</dbReference>
<dbReference type="SMART" id="SM00829">
    <property type="entry name" value="PKS_ER"/>
    <property type="match status" value="1"/>
</dbReference>
<dbReference type="EMBL" id="JAFFZN010000011">
    <property type="protein sequence ID" value="MBO8186568.1"/>
    <property type="molecule type" value="Genomic_DNA"/>
</dbReference>
<dbReference type="Pfam" id="PF00107">
    <property type="entry name" value="ADH_zinc_N"/>
    <property type="match status" value="1"/>
</dbReference>
<dbReference type="InterPro" id="IPR013149">
    <property type="entry name" value="ADH-like_C"/>
</dbReference>
<dbReference type="Gene3D" id="3.90.180.10">
    <property type="entry name" value="Medium-chain alcohol dehydrogenases, catalytic domain"/>
    <property type="match status" value="1"/>
</dbReference>
<evidence type="ECO:0000256" key="3">
    <source>
        <dbReference type="ARBA" id="ARBA00022833"/>
    </source>
</evidence>
<comment type="similarity">
    <text evidence="1 6">Belongs to the zinc-containing alcohol dehydrogenase family.</text>
</comment>
<dbReference type="SUPFAM" id="SSF51735">
    <property type="entry name" value="NAD(P)-binding Rossmann-fold domains"/>
    <property type="match status" value="1"/>
</dbReference>
<evidence type="ECO:0000256" key="6">
    <source>
        <dbReference type="RuleBase" id="RU361277"/>
    </source>
</evidence>
<keyword evidence="3 6" id="KW-0862">Zinc</keyword>
<dbReference type="RefSeq" id="WP_209265382.1">
    <property type="nucleotide sequence ID" value="NZ_JAFFZN010000011.1"/>
</dbReference>
<feature type="domain" description="Enoyl reductase (ER)" evidence="7">
    <location>
        <begin position="8"/>
        <end position="377"/>
    </location>
</feature>
<reference evidence="8 9" key="1">
    <citation type="submission" date="2021-02" db="EMBL/GenBank/DDBJ databases">
        <title>Streptomyces spirodelae sp. nov., isolated from duckweed.</title>
        <authorList>
            <person name="Saimee Y."/>
            <person name="Duangmal K."/>
        </authorList>
    </citation>
    <scope>NUCLEOTIDE SEQUENCE [LARGE SCALE GENOMIC DNA]</scope>
    <source>
        <strain evidence="8 9">DW4-2</strain>
    </source>
</reference>
<dbReference type="InterPro" id="IPR011032">
    <property type="entry name" value="GroES-like_sf"/>
</dbReference>
<gene>
    <name evidence="8" type="ORF">JW592_14015</name>
</gene>
<evidence type="ECO:0000256" key="2">
    <source>
        <dbReference type="ARBA" id="ARBA00022723"/>
    </source>
</evidence>
<dbReference type="InterPro" id="IPR020843">
    <property type="entry name" value="ER"/>
</dbReference>
<dbReference type="PANTHER" id="PTHR43880">
    <property type="entry name" value="ALCOHOL DEHYDROGENASE"/>
    <property type="match status" value="1"/>
</dbReference>
<evidence type="ECO:0000313" key="9">
    <source>
        <dbReference type="Proteomes" id="UP001518976"/>
    </source>
</evidence>
<evidence type="ECO:0000256" key="1">
    <source>
        <dbReference type="ARBA" id="ARBA00008072"/>
    </source>
</evidence>
<keyword evidence="4" id="KW-0560">Oxidoreductase</keyword>
<dbReference type="Gene3D" id="3.40.50.720">
    <property type="entry name" value="NAD(P)-binding Rossmann-like Domain"/>
    <property type="match status" value="1"/>
</dbReference>
<dbReference type="PANTHER" id="PTHR43880:SF12">
    <property type="entry name" value="ALCOHOL DEHYDROGENASE CLASS-3"/>
    <property type="match status" value="1"/>
</dbReference>
<dbReference type="PROSITE" id="PS00059">
    <property type="entry name" value="ADH_ZINC"/>
    <property type="match status" value="1"/>
</dbReference>
<dbReference type="SUPFAM" id="SSF50129">
    <property type="entry name" value="GroES-like"/>
    <property type="match status" value="1"/>
</dbReference>
<keyword evidence="9" id="KW-1185">Reference proteome</keyword>
<comment type="cofactor">
    <cofactor evidence="6">
        <name>Zn(2+)</name>
        <dbReference type="ChEBI" id="CHEBI:29105"/>
    </cofactor>
</comment>
<keyword evidence="2 6" id="KW-0479">Metal-binding</keyword>
<dbReference type="Pfam" id="PF08240">
    <property type="entry name" value="ADH_N"/>
    <property type="match status" value="1"/>
</dbReference>
<evidence type="ECO:0000256" key="4">
    <source>
        <dbReference type="ARBA" id="ARBA00023002"/>
    </source>
</evidence>
<sequence>MRGVILEGGEAEVVDDLEVRAPGPGEVLVGIRAAGLCHSDLSVIDGTIPFPRPVVLGHEGAGVVEAVGEGVVHVAPGDHVALSTIANCGACPQCARGRPTMCPRAIGRPEQPFTRGGEPLYNFAANSAFAERTVVKAVQATPVPDDIPLTSAALIGCAVLTGVGAVLNRAEVGQGESVVVIGTGGVGLNVLQGARIAGANPIVAVDADPEKEATARQFGATHFVDASRGEADASQGDAGAAWGDAGAAQRDAAGGTVAAVKEILPSGAAHTFECVGSTALVRQAVDLLDRHGQAVLLGMPPAEAEAVFLPAALFLDKSILGCRYGSSRPPRDIALYADLYRQGRLLLDELVTRTYPVEEFAAAAHDAHHGRVARAVLTFQD</sequence>
<dbReference type="Proteomes" id="UP001518976">
    <property type="component" value="Unassembled WGS sequence"/>
</dbReference>
<organism evidence="8 9">
    <name type="scientific">Streptomyces spirodelae</name>
    <dbReference type="NCBI Taxonomy" id="2812904"/>
    <lineage>
        <taxon>Bacteria</taxon>
        <taxon>Bacillati</taxon>
        <taxon>Actinomycetota</taxon>
        <taxon>Actinomycetes</taxon>
        <taxon>Kitasatosporales</taxon>
        <taxon>Streptomycetaceae</taxon>
        <taxon>Streptomyces</taxon>
    </lineage>
</organism>
<evidence type="ECO:0000313" key="8">
    <source>
        <dbReference type="EMBL" id="MBO8186568.1"/>
    </source>
</evidence>
<name>A0ABS3WTX8_9ACTN</name>
<evidence type="ECO:0000256" key="5">
    <source>
        <dbReference type="ARBA" id="ARBA00023027"/>
    </source>
</evidence>